<proteinExistence type="predicted"/>
<sequence>MTVKELKEELNKAKDSANVLFSYDTGFGIGDVCILEIDKDGDVILSDE</sequence>
<name>A0A8S5MST4_9CAUD</name>
<dbReference type="EMBL" id="BK014971">
    <property type="protein sequence ID" value="DAD85027.1"/>
    <property type="molecule type" value="Genomic_DNA"/>
</dbReference>
<protein>
    <submittedName>
        <fullName evidence="1">Uncharacterized protein</fullName>
    </submittedName>
</protein>
<reference evidence="1" key="1">
    <citation type="journal article" date="2021" name="Proc. Natl. Acad. Sci. U.S.A.">
        <title>A Catalog of Tens of Thousands of Viruses from Human Metagenomes Reveals Hidden Associations with Chronic Diseases.</title>
        <authorList>
            <person name="Tisza M.J."/>
            <person name="Buck C.B."/>
        </authorList>
    </citation>
    <scope>NUCLEOTIDE SEQUENCE</scope>
    <source>
        <strain evidence="1">CtV3c15</strain>
    </source>
</reference>
<evidence type="ECO:0000313" key="1">
    <source>
        <dbReference type="EMBL" id="DAD85027.1"/>
    </source>
</evidence>
<accession>A0A8S5MST4</accession>
<organism evidence="1">
    <name type="scientific">Podoviridae sp. ctV3c15</name>
    <dbReference type="NCBI Taxonomy" id="2826559"/>
    <lineage>
        <taxon>Viruses</taxon>
        <taxon>Duplodnaviria</taxon>
        <taxon>Heunggongvirae</taxon>
        <taxon>Uroviricota</taxon>
        <taxon>Caudoviricetes</taxon>
    </lineage>
</organism>